<dbReference type="FunFam" id="1.10.8.50:FF:000007">
    <property type="entry name" value="endonuclease 8-like 1 isoform X1"/>
    <property type="match status" value="1"/>
</dbReference>
<keyword evidence="8" id="KW-0238">DNA-binding</keyword>
<keyword evidence="6" id="KW-0227">DNA damage</keyword>
<evidence type="ECO:0000256" key="2">
    <source>
        <dbReference type="ARBA" id="ARBA00004286"/>
    </source>
</evidence>
<dbReference type="Gene3D" id="1.10.8.50">
    <property type="match status" value="1"/>
</dbReference>
<evidence type="ECO:0000256" key="11">
    <source>
        <dbReference type="ARBA" id="ARBA00023239"/>
    </source>
</evidence>
<evidence type="ECO:0000313" key="24">
    <source>
        <dbReference type="EMBL" id="KAK7121330.1"/>
    </source>
</evidence>
<sequence length="440" mass="49907">MPEGPELHLASLFVNRMCEGLVFTGAVEKSEVNKNPEVPFCCDAYIIKAQSRGKEVILTLTPIKKDGDSKRKVGKHQSQHPMDVVFRFGMSGFFRFTSEDDLPKHAHLRFYTNESPRRVLSFEDTRRFGSWQANGTWQKDRGPCVLFEYESFRENVLSNLSDKAFDKPICEALLNQKYFNGIGNYLRAEILFRLQIPPFVKARTVLEGIEIINEDKKEVKKTTDTAGKKGVKVETPDLLSLCHTVPLEVVKLGENGYTPAKAEYSVLQAWMQCYCVDGMNSLSDHNGRTIWFKGDPGPMVPKGAKSRKFKWKIQKDHDYTDSKKAKKTHTESIAIEKPAKKKDNIKVKKESATSKAQSGSKRQKKDTKRVSTEPADENTKSKKRGKRSSKVTPRTGTDKIKGQHVEEVIKTKRNSVTCRESATKAKPQRRSSGTRRGRSR</sequence>
<dbReference type="Proteomes" id="UP001364617">
    <property type="component" value="Unassembled WGS sequence"/>
</dbReference>
<reference evidence="24 25" key="1">
    <citation type="submission" date="2024-02" db="EMBL/GenBank/DDBJ databases">
        <title>Chromosome-level genome assembly of the Eurasian Minnow (Phoxinus phoxinus).</title>
        <authorList>
            <person name="Oriowo T.O."/>
            <person name="Martin S."/>
            <person name="Stange M."/>
            <person name="Chrysostomakis Y."/>
            <person name="Brown T."/>
            <person name="Winkler S."/>
            <person name="Kukowka S."/>
            <person name="Myers E.W."/>
            <person name="Bohne A."/>
        </authorList>
    </citation>
    <scope>NUCLEOTIDE SEQUENCE [LARGE SCALE GENOMIC DNA]</scope>
    <source>
        <strain evidence="24">ZFMK-TIS-60720</strain>
        <tissue evidence="24">Whole Organism</tissue>
    </source>
</reference>
<evidence type="ECO:0000256" key="10">
    <source>
        <dbReference type="ARBA" id="ARBA00023212"/>
    </source>
</evidence>
<dbReference type="GO" id="GO:0019104">
    <property type="term" value="F:DNA N-glycosylase activity"/>
    <property type="evidence" value="ECO:0007669"/>
    <property type="project" value="InterPro"/>
</dbReference>
<dbReference type="SUPFAM" id="SSF81624">
    <property type="entry name" value="N-terminal domain of MutM-like DNA repair proteins"/>
    <property type="match status" value="1"/>
</dbReference>
<evidence type="ECO:0000256" key="1">
    <source>
        <dbReference type="ARBA" id="ARBA00004123"/>
    </source>
</evidence>
<dbReference type="PANTHER" id="PTHR22993:SF27">
    <property type="entry name" value="ENDONUCLEASE 8-LIKE 1"/>
    <property type="match status" value="1"/>
</dbReference>
<evidence type="ECO:0000256" key="17">
    <source>
        <dbReference type="ARBA" id="ARBA00076846"/>
    </source>
</evidence>
<evidence type="ECO:0000256" key="20">
    <source>
        <dbReference type="ARBA" id="ARBA00082920"/>
    </source>
</evidence>
<evidence type="ECO:0000256" key="8">
    <source>
        <dbReference type="ARBA" id="ARBA00023125"/>
    </source>
</evidence>
<dbReference type="Pfam" id="PF09292">
    <property type="entry name" value="Neil1-DNA_bind"/>
    <property type="match status" value="1"/>
</dbReference>
<dbReference type="GO" id="GO:0008270">
    <property type="term" value="F:zinc ion binding"/>
    <property type="evidence" value="ECO:0007669"/>
    <property type="project" value="InterPro"/>
</dbReference>
<dbReference type="GO" id="GO:0003906">
    <property type="term" value="F:DNA-(apurinic or apyrimidinic site) endonuclease activity"/>
    <property type="evidence" value="ECO:0007669"/>
    <property type="project" value="InterPro"/>
</dbReference>
<dbReference type="SUPFAM" id="SSF46946">
    <property type="entry name" value="S13-like H2TH domain"/>
    <property type="match status" value="1"/>
</dbReference>
<keyword evidence="10" id="KW-0206">Cytoskeleton</keyword>
<name>A0AAN9GR60_9TELE</name>
<dbReference type="AlphaFoldDB" id="A0AAN9GR60"/>
<dbReference type="FunFam" id="3.20.190.10:FF:000003">
    <property type="entry name" value="endonuclease 8-like 1 isoform X1"/>
    <property type="match status" value="1"/>
</dbReference>
<feature type="compositionally biased region" description="Basic and acidic residues" evidence="22">
    <location>
        <begin position="337"/>
        <end position="352"/>
    </location>
</feature>
<evidence type="ECO:0000259" key="23">
    <source>
        <dbReference type="PROSITE" id="PS51068"/>
    </source>
</evidence>
<proteinExistence type="predicted"/>
<feature type="compositionally biased region" description="Basic residues" evidence="22">
    <location>
        <begin position="426"/>
        <end position="440"/>
    </location>
</feature>
<dbReference type="PROSITE" id="PS51068">
    <property type="entry name" value="FPG_CAT"/>
    <property type="match status" value="1"/>
</dbReference>
<dbReference type="GO" id="GO:0005634">
    <property type="term" value="C:nucleus"/>
    <property type="evidence" value="ECO:0007669"/>
    <property type="project" value="UniProtKB-SubCell"/>
</dbReference>
<dbReference type="GO" id="GO:0005813">
    <property type="term" value="C:centrosome"/>
    <property type="evidence" value="ECO:0007669"/>
    <property type="project" value="UniProtKB-SubCell"/>
</dbReference>
<evidence type="ECO:0000256" key="4">
    <source>
        <dbReference type="ARBA" id="ARBA00022454"/>
    </source>
</evidence>
<keyword evidence="5" id="KW-0963">Cytoplasm</keyword>
<dbReference type="GO" id="GO:0006284">
    <property type="term" value="P:base-excision repair"/>
    <property type="evidence" value="ECO:0007669"/>
    <property type="project" value="InterPro"/>
</dbReference>
<dbReference type="Gene3D" id="3.20.190.10">
    <property type="entry name" value="MutM-like, N-terminal"/>
    <property type="match status" value="1"/>
</dbReference>
<feature type="region of interest" description="Disordered" evidence="22">
    <location>
        <begin position="293"/>
        <end position="440"/>
    </location>
</feature>
<dbReference type="SUPFAM" id="SSF57716">
    <property type="entry name" value="Glucocorticoid receptor-like (DNA-binding domain)"/>
    <property type="match status" value="1"/>
</dbReference>
<evidence type="ECO:0000256" key="12">
    <source>
        <dbReference type="ARBA" id="ARBA00023242"/>
    </source>
</evidence>
<dbReference type="GO" id="GO:0016829">
    <property type="term" value="F:lyase activity"/>
    <property type="evidence" value="ECO:0007669"/>
    <property type="project" value="UniProtKB-KW"/>
</dbReference>
<evidence type="ECO:0000256" key="3">
    <source>
        <dbReference type="ARBA" id="ARBA00004300"/>
    </source>
</evidence>
<comment type="subcellular location">
    <subcellularLocation>
        <location evidence="2">Chromosome</location>
    </subcellularLocation>
    <subcellularLocation>
        <location evidence="3">Cytoplasm</location>
        <location evidence="3">Cytoskeleton</location>
        <location evidence="3">Microtubule organizing center</location>
        <location evidence="3">Centrosome</location>
    </subcellularLocation>
    <subcellularLocation>
        <location evidence="1">Nucleus</location>
    </subcellularLocation>
</comment>
<evidence type="ECO:0000256" key="21">
    <source>
        <dbReference type="ARBA" id="ARBA00083344"/>
    </source>
</evidence>
<keyword evidence="14" id="KW-0326">Glycosidase</keyword>
<keyword evidence="4" id="KW-0158">Chromosome</keyword>
<evidence type="ECO:0000256" key="22">
    <source>
        <dbReference type="SAM" id="MobiDB-lite"/>
    </source>
</evidence>
<dbReference type="SMART" id="SM00898">
    <property type="entry name" value="Fapy_DNA_glyco"/>
    <property type="match status" value="1"/>
</dbReference>
<dbReference type="InterPro" id="IPR035937">
    <property type="entry name" value="FPG_N"/>
</dbReference>
<keyword evidence="9" id="KW-0234">DNA repair</keyword>
<evidence type="ECO:0000313" key="25">
    <source>
        <dbReference type="Proteomes" id="UP001364617"/>
    </source>
</evidence>
<dbReference type="EMBL" id="JAYKXH010000025">
    <property type="protein sequence ID" value="KAK7121330.1"/>
    <property type="molecule type" value="Genomic_DNA"/>
</dbReference>
<dbReference type="Pfam" id="PF01149">
    <property type="entry name" value="Fapy_DNA_glyco"/>
    <property type="match status" value="1"/>
</dbReference>
<dbReference type="GO" id="GO:0005694">
    <property type="term" value="C:chromosome"/>
    <property type="evidence" value="ECO:0007669"/>
    <property type="project" value="UniProtKB-SubCell"/>
</dbReference>
<keyword evidence="12" id="KW-0539">Nucleus</keyword>
<keyword evidence="25" id="KW-1185">Reference proteome</keyword>
<evidence type="ECO:0000256" key="9">
    <source>
        <dbReference type="ARBA" id="ARBA00023204"/>
    </source>
</evidence>
<accession>A0AAN9GR60</accession>
<comment type="function">
    <text evidence="15">Involved in base excision repair of DNA damaged by oxidation or by mutagenic agents. Acts as a DNA glycosylase that recognizes and removes damaged bases. Has a preference for oxidized pyrimidines, such as thymine glycol, formamidopyrimidine (Fapy) and 5-hydroxyuracil. Has marginal activity towards 8-oxoguanine. Has AP (apurinic/apyrimidinic) lyase activity and introduces nicks in the DNA strand. Cleaves the DNA backbone by beta-delta elimination to generate a single-strand break at the site of the removed base with both 3'- and 5'-phosphates. Has DNA glycosylase/lyase activity towards mismatched uracil and thymine, in particular in U:C and T:C mismatches. Specifically binds 5-hydroxymethylcytosine (5hmC), suggesting that it acts as a specific reader of 5hmC.</text>
</comment>
<dbReference type="CDD" id="cd08967">
    <property type="entry name" value="MeNeil1_N"/>
    <property type="match status" value="1"/>
</dbReference>
<dbReference type="InterPro" id="IPR012319">
    <property type="entry name" value="FPG_cat"/>
</dbReference>
<keyword evidence="11" id="KW-0456">Lyase</keyword>
<evidence type="ECO:0000256" key="19">
    <source>
        <dbReference type="ARBA" id="ARBA00081872"/>
    </source>
</evidence>
<evidence type="ECO:0000256" key="16">
    <source>
        <dbReference type="ARBA" id="ARBA00073169"/>
    </source>
</evidence>
<keyword evidence="13" id="KW-0511">Multifunctional enzyme</keyword>
<evidence type="ECO:0000256" key="15">
    <source>
        <dbReference type="ARBA" id="ARBA00055258"/>
    </source>
</evidence>
<evidence type="ECO:0000256" key="6">
    <source>
        <dbReference type="ARBA" id="ARBA00022763"/>
    </source>
</evidence>
<organism evidence="24 25">
    <name type="scientific">Phoxinus phoxinus</name>
    <name type="common">Eurasian minnow</name>
    <dbReference type="NCBI Taxonomy" id="58324"/>
    <lineage>
        <taxon>Eukaryota</taxon>
        <taxon>Metazoa</taxon>
        <taxon>Chordata</taxon>
        <taxon>Craniata</taxon>
        <taxon>Vertebrata</taxon>
        <taxon>Euteleostomi</taxon>
        <taxon>Actinopterygii</taxon>
        <taxon>Neopterygii</taxon>
        <taxon>Teleostei</taxon>
        <taxon>Ostariophysi</taxon>
        <taxon>Cypriniformes</taxon>
        <taxon>Leuciscidae</taxon>
        <taxon>Phoxininae</taxon>
        <taxon>Phoxinus</taxon>
    </lineage>
</organism>
<dbReference type="PANTHER" id="PTHR22993">
    <property type="entry name" value="FORMAMIDOPYRIMIDINE-DNA GLYCOSYLASE"/>
    <property type="match status" value="1"/>
</dbReference>
<feature type="compositionally biased region" description="Basic and acidic residues" evidence="22">
    <location>
        <begin position="396"/>
        <end position="410"/>
    </location>
</feature>
<evidence type="ECO:0000256" key="14">
    <source>
        <dbReference type="ARBA" id="ARBA00023295"/>
    </source>
</evidence>
<dbReference type="InterPro" id="IPR010979">
    <property type="entry name" value="Ribosomal_uS13-like_H2TH"/>
</dbReference>
<keyword evidence="7" id="KW-0378">Hydrolase</keyword>
<dbReference type="InterPro" id="IPR015371">
    <property type="entry name" value="Endonuclease-VIII_DNA-bd"/>
</dbReference>
<comment type="caution">
    <text evidence="24">The sequence shown here is derived from an EMBL/GenBank/DDBJ whole genome shotgun (WGS) entry which is preliminary data.</text>
</comment>
<evidence type="ECO:0000256" key="13">
    <source>
        <dbReference type="ARBA" id="ARBA00023268"/>
    </source>
</evidence>
<feature type="domain" description="Formamidopyrimidine-DNA glycosylase catalytic" evidence="23">
    <location>
        <begin position="2"/>
        <end position="129"/>
    </location>
</feature>
<evidence type="ECO:0000256" key="5">
    <source>
        <dbReference type="ARBA" id="ARBA00022490"/>
    </source>
</evidence>
<feature type="compositionally biased region" description="Basic and acidic residues" evidence="22">
    <location>
        <begin position="313"/>
        <end position="323"/>
    </location>
</feature>
<protein>
    <recommendedName>
        <fullName evidence="16">Endonuclease 8-like 1</fullName>
    </recommendedName>
    <alternativeName>
        <fullName evidence="19">DNA glycosylase/AP lyase Neil1</fullName>
    </alternativeName>
    <alternativeName>
        <fullName evidence="17">DNA-(apurinic or apyrimidinic site) lyase Neil1</fullName>
    </alternativeName>
    <alternativeName>
        <fullName evidence="21">Endonuclease VIII-like 1</fullName>
    </alternativeName>
    <alternativeName>
        <fullName evidence="18">Nei homolog 1</fullName>
    </alternativeName>
    <alternativeName>
        <fullName evidence="20">Nei-like protein 1</fullName>
    </alternativeName>
</protein>
<dbReference type="GO" id="GO:0003677">
    <property type="term" value="F:DNA binding"/>
    <property type="evidence" value="ECO:0007669"/>
    <property type="project" value="UniProtKB-KW"/>
</dbReference>
<gene>
    <name evidence="24" type="ORF">R3I93_022427</name>
</gene>
<evidence type="ECO:0000256" key="18">
    <source>
        <dbReference type="ARBA" id="ARBA00079367"/>
    </source>
</evidence>
<evidence type="ECO:0000256" key="7">
    <source>
        <dbReference type="ARBA" id="ARBA00022801"/>
    </source>
</evidence>